<keyword evidence="2" id="KW-1185">Reference proteome</keyword>
<dbReference type="RefSeq" id="WP_184885196.1">
    <property type="nucleotide sequence ID" value="NZ_BOOV01000012.1"/>
</dbReference>
<comment type="caution">
    <text evidence="1">The sequence shown here is derived from an EMBL/GenBank/DDBJ whole genome shotgun (WGS) entry which is preliminary data.</text>
</comment>
<accession>A0A7W7GC71</accession>
<dbReference type="Proteomes" id="UP000542210">
    <property type="component" value="Unassembled WGS sequence"/>
</dbReference>
<proteinExistence type="predicted"/>
<reference evidence="1 2" key="1">
    <citation type="submission" date="2020-08" db="EMBL/GenBank/DDBJ databases">
        <title>Sequencing the genomes of 1000 actinobacteria strains.</title>
        <authorList>
            <person name="Klenk H.-P."/>
        </authorList>
    </citation>
    <scope>NUCLEOTIDE SEQUENCE [LARGE SCALE GENOMIC DNA]</scope>
    <source>
        <strain evidence="1 2">DSM 45784</strain>
    </source>
</reference>
<evidence type="ECO:0000313" key="1">
    <source>
        <dbReference type="EMBL" id="MBB4704257.1"/>
    </source>
</evidence>
<name>A0A7W7GC71_9ACTN</name>
<dbReference type="AlphaFoldDB" id="A0A7W7GC71"/>
<protein>
    <submittedName>
        <fullName evidence="1">Uncharacterized protein</fullName>
    </submittedName>
</protein>
<organism evidence="1 2">
    <name type="scientific">Sphaerisporangium siamense</name>
    <dbReference type="NCBI Taxonomy" id="795645"/>
    <lineage>
        <taxon>Bacteria</taxon>
        <taxon>Bacillati</taxon>
        <taxon>Actinomycetota</taxon>
        <taxon>Actinomycetes</taxon>
        <taxon>Streptosporangiales</taxon>
        <taxon>Streptosporangiaceae</taxon>
        <taxon>Sphaerisporangium</taxon>
    </lineage>
</organism>
<evidence type="ECO:0000313" key="2">
    <source>
        <dbReference type="Proteomes" id="UP000542210"/>
    </source>
</evidence>
<gene>
    <name evidence="1" type="ORF">BJ982_005801</name>
</gene>
<sequence length="104" mass="11601">MLVVLTMRRARPSCASPVEGIRILALLPRQWRKDLTQAVGYIALRIQTDEEVTAAQIRAQVAAILANPEIGHWELLTCETLAHHDGEHRSAAATRHAHQHAAWN</sequence>
<dbReference type="EMBL" id="JACHND010000001">
    <property type="protein sequence ID" value="MBB4704257.1"/>
    <property type="molecule type" value="Genomic_DNA"/>
</dbReference>